<keyword evidence="3" id="KW-0479">Metal-binding</keyword>
<dbReference type="Proteomes" id="UP001208689">
    <property type="component" value="Chromosome"/>
</dbReference>
<evidence type="ECO:0000256" key="5">
    <source>
        <dbReference type="ARBA" id="ARBA00023004"/>
    </source>
</evidence>
<organism evidence="8 9">
    <name type="scientific">Candidatus Lokiarchaeum ossiferum</name>
    <dbReference type="NCBI Taxonomy" id="2951803"/>
    <lineage>
        <taxon>Archaea</taxon>
        <taxon>Promethearchaeati</taxon>
        <taxon>Promethearchaeota</taxon>
        <taxon>Promethearchaeia</taxon>
        <taxon>Promethearchaeales</taxon>
        <taxon>Promethearchaeaceae</taxon>
        <taxon>Candidatus Lokiarchaeum</taxon>
    </lineage>
</organism>
<evidence type="ECO:0000313" key="8">
    <source>
        <dbReference type="EMBL" id="UYP44460.1"/>
    </source>
</evidence>
<accession>A0ABY6HLR6</accession>
<dbReference type="Gene3D" id="3.30.70.20">
    <property type="match status" value="2"/>
</dbReference>
<name>A0ABY6HLR6_9ARCH</name>
<evidence type="ECO:0000259" key="7">
    <source>
        <dbReference type="PROSITE" id="PS51379"/>
    </source>
</evidence>
<keyword evidence="5" id="KW-0408">Iron</keyword>
<feature type="domain" description="4Fe-4S ferredoxin-type" evidence="7">
    <location>
        <begin position="1"/>
        <end position="30"/>
    </location>
</feature>
<dbReference type="EMBL" id="CP104013">
    <property type="protein sequence ID" value="UYP44460.1"/>
    <property type="molecule type" value="Genomic_DNA"/>
</dbReference>
<dbReference type="InterPro" id="IPR017900">
    <property type="entry name" value="4Fe4S_Fe_S_CS"/>
</dbReference>
<dbReference type="SUPFAM" id="SSF54862">
    <property type="entry name" value="4Fe-4S ferredoxins"/>
    <property type="match status" value="1"/>
</dbReference>
<protein>
    <submittedName>
        <fullName evidence="8">Ferredoxin-type protein NapF</fullName>
    </submittedName>
</protein>
<evidence type="ECO:0000256" key="3">
    <source>
        <dbReference type="ARBA" id="ARBA00022723"/>
    </source>
</evidence>
<keyword evidence="9" id="KW-1185">Reference proteome</keyword>
<keyword evidence="6" id="KW-0411">Iron-sulfur</keyword>
<proteinExistence type="predicted"/>
<keyword evidence="2" id="KW-0004">4Fe-4S</keyword>
<reference evidence="8" key="1">
    <citation type="submission" date="2022-09" db="EMBL/GenBank/DDBJ databases">
        <title>Actin cytoskeleton and complex cell architecture in an #Asgard archaeon.</title>
        <authorList>
            <person name="Ponce Toledo R.I."/>
            <person name="Schleper C."/>
            <person name="Rodrigues Oliveira T."/>
            <person name="Wollweber F."/>
            <person name="Xu J."/>
            <person name="Rittmann S."/>
            <person name="Klingl A."/>
            <person name="Pilhofer M."/>
        </authorList>
    </citation>
    <scope>NUCLEOTIDE SEQUENCE</scope>
    <source>
        <strain evidence="8">B-35</strain>
    </source>
</reference>
<dbReference type="InterPro" id="IPR017896">
    <property type="entry name" value="4Fe4S_Fe-S-bd"/>
</dbReference>
<gene>
    <name evidence="8" type="ORF">NEF87_000745</name>
</gene>
<dbReference type="Pfam" id="PF00037">
    <property type="entry name" value="Fer4"/>
    <property type="match status" value="1"/>
</dbReference>
<dbReference type="PANTHER" id="PTHR42859:SF10">
    <property type="entry name" value="DIMETHYLSULFOXIDE REDUCTASE CHAIN B"/>
    <property type="match status" value="1"/>
</dbReference>
<keyword evidence="1" id="KW-0813">Transport</keyword>
<dbReference type="PANTHER" id="PTHR42859">
    <property type="entry name" value="OXIDOREDUCTASE"/>
    <property type="match status" value="1"/>
</dbReference>
<evidence type="ECO:0000313" key="9">
    <source>
        <dbReference type="Proteomes" id="UP001208689"/>
    </source>
</evidence>
<dbReference type="CDD" id="cd10550">
    <property type="entry name" value="DMSOR_beta_like"/>
    <property type="match status" value="1"/>
</dbReference>
<dbReference type="PROSITE" id="PS00198">
    <property type="entry name" value="4FE4S_FER_1"/>
    <property type="match status" value="1"/>
</dbReference>
<evidence type="ECO:0000256" key="4">
    <source>
        <dbReference type="ARBA" id="ARBA00022982"/>
    </source>
</evidence>
<evidence type="ECO:0000256" key="2">
    <source>
        <dbReference type="ARBA" id="ARBA00022485"/>
    </source>
</evidence>
<feature type="domain" description="4Fe-4S ferredoxin-type" evidence="7">
    <location>
        <begin position="73"/>
        <end position="102"/>
    </location>
</feature>
<keyword evidence="4" id="KW-0249">Electron transport</keyword>
<evidence type="ECO:0000256" key="1">
    <source>
        <dbReference type="ARBA" id="ARBA00022448"/>
    </source>
</evidence>
<dbReference type="PROSITE" id="PS51379">
    <property type="entry name" value="4FE4S_FER_2"/>
    <property type="match status" value="2"/>
</dbReference>
<dbReference type="Pfam" id="PF12837">
    <property type="entry name" value="Fer4_6"/>
    <property type="match status" value="1"/>
</dbReference>
<sequence length="173" mass="19114">MIKIDLSKCTGCRQCETTCAFLRSGKSSRNLSRIKIMSSYSTGIDGPIVCQQCQERFCIKSCAFNALTVGSMGQIIISPTICTRCGACEKSCPIGAIEVFERIYYVCDLCGGNPQCVDVCTEQAIQFAPNCIETVSLSNFKENSKGMNVSERRFLYIATKGNEIRKKWGEKHA</sequence>
<dbReference type="InterPro" id="IPR050294">
    <property type="entry name" value="RnfB_subfamily"/>
</dbReference>
<evidence type="ECO:0000256" key="6">
    <source>
        <dbReference type="ARBA" id="ARBA00023014"/>
    </source>
</evidence>